<dbReference type="Gene3D" id="3.40.50.720">
    <property type="entry name" value="NAD(P)-binding Rossmann-like Domain"/>
    <property type="match status" value="1"/>
</dbReference>
<accession>A0ABP8I8I6</accession>
<evidence type="ECO:0000313" key="4">
    <source>
        <dbReference type="Proteomes" id="UP001500975"/>
    </source>
</evidence>
<dbReference type="Pfam" id="PF03807">
    <property type="entry name" value="F420_oxidored"/>
    <property type="match status" value="1"/>
</dbReference>
<feature type="domain" description="Pyrroline-5-carboxylate reductase catalytic N-terminal" evidence="2">
    <location>
        <begin position="7"/>
        <end position="104"/>
    </location>
</feature>
<dbReference type="EMBL" id="BAABGJ010000079">
    <property type="protein sequence ID" value="GAA4353638.1"/>
    <property type="molecule type" value="Genomic_DNA"/>
</dbReference>
<comment type="caution">
    <text evidence="3">The sequence shown here is derived from an EMBL/GenBank/DDBJ whole genome shotgun (WGS) entry which is preliminary data.</text>
</comment>
<dbReference type="InterPro" id="IPR051267">
    <property type="entry name" value="STEAP_metalloreductase"/>
</dbReference>
<evidence type="ECO:0000313" key="3">
    <source>
        <dbReference type="EMBL" id="GAA4353638.1"/>
    </source>
</evidence>
<name>A0ABP8I8I6_9BURK</name>
<keyword evidence="4" id="KW-1185">Reference proteome</keyword>
<dbReference type="RefSeq" id="WP_345540637.1">
    <property type="nucleotide sequence ID" value="NZ_BAABGJ010000079.1"/>
</dbReference>
<dbReference type="InterPro" id="IPR010185">
    <property type="entry name" value="NpdG"/>
</dbReference>
<proteinExistence type="predicted"/>
<sequence>MDRQKYTIALLGGTGAEGSGIALRLARAGHRVIIGSRDADKAARACSELAGLAPGAALSHDANPEAAAAAQIVIMTVPHAGQQKTVQEVREQLAGKILVDATVPLVPPKVARVQLPEGGSAVAAVQRLLGDAVRVVSAFQNVSAHHLRDLAHVPDCDVLVCGDDPEARETVVGLAADMGLRAWHAGAIANSAATEALTSLLIAMNMRYKVPGGTGIRITGLEETAEARRT</sequence>
<dbReference type="PANTHER" id="PTHR14239:SF0">
    <property type="entry name" value="F420-DEPENDENT NADP REDUCTASE"/>
    <property type="match status" value="1"/>
</dbReference>
<dbReference type="SUPFAM" id="SSF51735">
    <property type="entry name" value="NAD(P)-binding Rossmann-fold domains"/>
    <property type="match status" value="1"/>
</dbReference>
<reference evidence="4" key="1">
    <citation type="journal article" date="2019" name="Int. J. Syst. Evol. Microbiol.">
        <title>The Global Catalogue of Microorganisms (GCM) 10K type strain sequencing project: providing services to taxonomists for standard genome sequencing and annotation.</title>
        <authorList>
            <consortium name="The Broad Institute Genomics Platform"/>
            <consortium name="The Broad Institute Genome Sequencing Center for Infectious Disease"/>
            <person name="Wu L."/>
            <person name="Ma J."/>
        </authorList>
    </citation>
    <scope>NUCLEOTIDE SEQUENCE [LARGE SCALE GENOMIC DNA]</scope>
    <source>
        <strain evidence="4">JCM 17804</strain>
    </source>
</reference>
<evidence type="ECO:0000256" key="1">
    <source>
        <dbReference type="ARBA" id="ARBA00023002"/>
    </source>
</evidence>
<evidence type="ECO:0000259" key="2">
    <source>
        <dbReference type="Pfam" id="PF03807"/>
    </source>
</evidence>
<dbReference type="PANTHER" id="PTHR14239">
    <property type="entry name" value="DUDULIN-RELATED"/>
    <property type="match status" value="1"/>
</dbReference>
<protein>
    <submittedName>
        <fullName evidence="3">NADPH-dependent F420 reductase</fullName>
    </submittedName>
</protein>
<dbReference type="NCBIfam" id="TIGR01915">
    <property type="entry name" value="npdG"/>
    <property type="match status" value="1"/>
</dbReference>
<organism evidence="3 4">
    <name type="scientific">Variovorax defluvii</name>
    <dbReference type="NCBI Taxonomy" id="913761"/>
    <lineage>
        <taxon>Bacteria</taxon>
        <taxon>Pseudomonadati</taxon>
        <taxon>Pseudomonadota</taxon>
        <taxon>Betaproteobacteria</taxon>
        <taxon>Burkholderiales</taxon>
        <taxon>Comamonadaceae</taxon>
        <taxon>Variovorax</taxon>
    </lineage>
</organism>
<dbReference type="Proteomes" id="UP001500975">
    <property type="component" value="Unassembled WGS sequence"/>
</dbReference>
<gene>
    <name evidence="3" type="primary">npdG</name>
    <name evidence="3" type="ORF">GCM10023165_43980</name>
</gene>
<dbReference type="InterPro" id="IPR036291">
    <property type="entry name" value="NAD(P)-bd_dom_sf"/>
</dbReference>
<keyword evidence="1" id="KW-0560">Oxidoreductase</keyword>
<dbReference type="InterPro" id="IPR028939">
    <property type="entry name" value="P5C_Rdtase_cat_N"/>
</dbReference>